<protein>
    <submittedName>
        <fullName evidence="2">Exonuclease</fullName>
    </submittedName>
</protein>
<organism evidence="2 3">
    <name type="scientific">Caldimonas brevitalea</name>
    <dbReference type="NCBI Taxonomy" id="413882"/>
    <lineage>
        <taxon>Bacteria</taxon>
        <taxon>Pseudomonadati</taxon>
        <taxon>Pseudomonadota</taxon>
        <taxon>Betaproteobacteria</taxon>
        <taxon>Burkholderiales</taxon>
        <taxon>Sphaerotilaceae</taxon>
        <taxon>Caldimonas</taxon>
    </lineage>
</organism>
<dbReference type="InterPro" id="IPR011335">
    <property type="entry name" value="Restrct_endonuc-II-like"/>
</dbReference>
<dbReference type="Gene3D" id="3.90.320.10">
    <property type="match status" value="1"/>
</dbReference>
<name>A0A0G3BHF7_9BURK</name>
<dbReference type="InterPro" id="IPR019080">
    <property type="entry name" value="YqaJ_viral_recombinase"/>
</dbReference>
<keyword evidence="2" id="KW-0378">Hydrolase</keyword>
<dbReference type="KEGG" id="pbh:AAW51_2071"/>
<dbReference type="InterPro" id="IPR051703">
    <property type="entry name" value="NF-kappa-B_Signaling_Reg"/>
</dbReference>
<evidence type="ECO:0000313" key="2">
    <source>
        <dbReference type="EMBL" id="AKJ28762.1"/>
    </source>
</evidence>
<dbReference type="PATRIC" id="fig|413882.6.peg.2175"/>
<reference evidence="2 3" key="1">
    <citation type="submission" date="2015-05" db="EMBL/GenBank/DDBJ databases">
        <authorList>
            <person name="Tang B."/>
            <person name="Yu Y."/>
        </authorList>
    </citation>
    <scope>NUCLEOTIDE SEQUENCE [LARGE SCALE GENOMIC DNA]</scope>
    <source>
        <strain evidence="2 3">DSM 7029</strain>
    </source>
</reference>
<dbReference type="CDD" id="cd22343">
    <property type="entry name" value="PDDEXK_lambda_exonuclease-like"/>
    <property type="match status" value="1"/>
</dbReference>
<keyword evidence="3" id="KW-1185">Reference proteome</keyword>
<dbReference type="OrthoDB" id="1245848at2"/>
<dbReference type="PANTHER" id="PTHR46609:SF6">
    <property type="entry name" value="EXONUCLEASE, PHAGE-TYPE_RECB, C-TERMINAL DOMAIN-CONTAINING PROTEIN-RELATED"/>
    <property type="match status" value="1"/>
</dbReference>
<dbReference type="AlphaFoldDB" id="A0A0G3BHF7"/>
<feature type="domain" description="YqaJ viral recombinase" evidence="1">
    <location>
        <begin position="12"/>
        <end position="160"/>
    </location>
</feature>
<dbReference type="Proteomes" id="UP000035352">
    <property type="component" value="Chromosome"/>
</dbReference>
<dbReference type="InterPro" id="IPR011604">
    <property type="entry name" value="PDDEXK-like_dom_sf"/>
</dbReference>
<dbReference type="EMBL" id="CP011371">
    <property type="protein sequence ID" value="AKJ28762.1"/>
    <property type="molecule type" value="Genomic_DNA"/>
</dbReference>
<dbReference type="GO" id="GO:0004527">
    <property type="term" value="F:exonuclease activity"/>
    <property type="evidence" value="ECO:0007669"/>
    <property type="project" value="UniProtKB-KW"/>
</dbReference>
<evidence type="ECO:0000259" key="1">
    <source>
        <dbReference type="Pfam" id="PF09588"/>
    </source>
</evidence>
<dbReference type="PANTHER" id="PTHR46609">
    <property type="entry name" value="EXONUCLEASE, PHAGE-TYPE/RECB, C-TERMINAL DOMAIN-CONTAINING PROTEIN"/>
    <property type="match status" value="1"/>
</dbReference>
<dbReference type="RefSeq" id="WP_047194557.1">
    <property type="nucleotide sequence ID" value="NZ_CP011371.1"/>
</dbReference>
<keyword evidence="2" id="KW-0540">Nuclease</keyword>
<dbReference type="SUPFAM" id="SSF52980">
    <property type="entry name" value="Restriction endonuclease-like"/>
    <property type="match status" value="1"/>
</dbReference>
<evidence type="ECO:0000313" key="3">
    <source>
        <dbReference type="Proteomes" id="UP000035352"/>
    </source>
</evidence>
<sequence length="220" mass="24420">MIVYTDPQGSLEWLAARRGVITGSRFKDCRDYNQPTAAEKKAGETRGKPSKTLLAYAMDVARERVGGIAPSKFVTHAMRAGTEEEPPARIAYEAETGHLVEEAGFITTDDRLFGCSVDGFVGADGVIEIKTMVSSDTLFRAVVQGDISEYIDQINGEMWLLGRKWVDLVLWAPDLEPLGKHLTIRRVVRDEAAIQALEDDLMTFARLVAQFEKELRKEAA</sequence>
<gene>
    <name evidence="2" type="ORF">AAW51_2071</name>
</gene>
<keyword evidence="2" id="KW-0269">Exonuclease</keyword>
<dbReference type="STRING" id="413882.AAW51_2071"/>
<accession>A0A0G3BHF7</accession>
<proteinExistence type="predicted"/>
<dbReference type="Pfam" id="PF09588">
    <property type="entry name" value="YqaJ"/>
    <property type="match status" value="1"/>
</dbReference>